<evidence type="ECO:0000256" key="4">
    <source>
        <dbReference type="SAM" id="MobiDB-lite"/>
    </source>
</evidence>
<feature type="region of interest" description="Disordered" evidence="4">
    <location>
        <begin position="1"/>
        <end position="84"/>
    </location>
</feature>
<comment type="caution">
    <text evidence="5">The sequence shown here is derived from an EMBL/GenBank/DDBJ whole genome shotgun (WGS) entry which is preliminary data.</text>
</comment>
<dbReference type="GO" id="GO:0031083">
    <property type="term" value="C:BLOC-1 complex"/>
    <property type="evidence" value="ECO:0007669"/>
    <property type="project" value="InterPro"/>
</dbReference>
<keyword evidence="6" id="KW-1185">Reference proteome</keyword>
<sequence length="350" mass="35900">MSDSATANPGAPSPSPVSNPEADRRSSTTASPPESHVGPYATMAAIGSSSRPTPPSLPSSTSKAPPSVSGSRTTATSPPTTVSGGLGLALVHGAAGTSTATMSLNPNLPSRDSQLHVAEARAALVASMSNMLDSELQSRASLLHSNAAALSRQEQDVARATEALRRENDKLAKVAKDAGRKIKELGNVQNWAEVLERDFLVLEETMRLVREGSTESGDDGSSCSDYTGSYWSGSESEGEGERSGTKLGSRGSSRKGSASDLREGQGDGEEKSTTGKEKGKGLNGNALNSYTSTVGGDSTPSNASAAVSASNLLSSTNATVSLDEAVLESLTEALATDMHIELTSTRQNTA</sequence>
<evidence type="ECO:0000256" key="2">
    <source>
        <dbReference type="ARBA" id="ARBA00019577"/>
    </source>
</evidence>
<dbReference type="GO" id="GO:0016197">
    <property type="term" value="P:endosomal transport"/>
    <property type="evidence" value="ECO:0007669"/>
    <property type="project" value="TreeGrafter"/>
</dbReference>
<evidence type="ECO:0000256" key="1">
    <source>
        <dbReference type="ARBA" id="ARBA00007133"/>
    </source>
</evidence>
<feature type="compositionally biased region" description="Polar residues" evidence="4">
    <location>
        <begin position="68"/>
        <end position="83"/>
    </location>
</feature>
<feature type="compositionally biased region" description="Low complexity" evidence="4">
    <location>
        <begin position="58"/>
        <end position="67"/>
    </location>
</feature>
<name>A0A439DHZ0_9PEZI</name>
<feature type="coiled-coil region" evidence="3">
    <location>
        <begin position="150"/>
        <end position="177"/>
    </location>
</feature>
<feature type="region of interest" description="Disordered" evidence="4">
    <location>
        <begin position="211"/>
        <end position="304"/>
    </location>
</feature>
<gene>
    <name evidence="5" type="ORF">EKO27_g1071</name>
</gene>
<feature type="compositionally biased region" description="Polar residues" evidence="4">
    <location>
        <begin position="285"/>
        <end position="296"/>
    </location>
</feature>
<organism evidence="5 6">
    <name type="scientific">Xylaria grammica</name>
    <dbReference type="NCBI Taxonomy" id="363999"/>
    <lineage>
        <taxon>Eukaryota</taxon>
        <taxon>Fungi</taxon>
        <taxon>Dikarya</taxon>
        <taxon>Ascomycota</taxon>
        <taxon>Pezizomycotina</taxon>
        <taxon>Sordariomycetes</taxon>
        <taxon>Xylariomycetidae</taxon>
        <taxon>Xylariales</taxon>
        <taxon>Xylariaceae</taxon>
        <taxon>Xylaria</taxon>
    </lineage>
</organism>
<evidence type="ECO:0000256" key="3">
    <source>
        <dbReference type="SAM" id="Coils"/>
    </source>
</evidence>
<dbReference type="Proteomes" id="UP000286045">
    <property type="component" value="Unassembled WGS sequence"/>
</dbReference>
<dbReference type="EMBL" id="RYZI01000015">
    <property type="protein sequence ID" value="RWA14028.1"/>
    <property type="molecule type" value="Genomic_DNA"/>
</dbReference>
<dbReference type="STRING" id="363999.A0A439DHZ0"/>
<dbReference type="PANTHER" id="PTHR13073:SF0">
    <property type="entry name" value="BIOGENESIS OF LYSOSOME-RELATED ORGANELLES COMPLEX 1 SUBUNIT 1"/>
    <property type="match status" value="1"/>
</dbReference>
<evidence type="ECO:0000313" key="5">
    <source>
        <dbReference type="EMBL" id="RWA14028.1"/>
    </source>
</evidence>
<dbReference type="Pfam" id="PF06320">
    <property type="entry name" value="GCN5L1"/>
    <property type="match status" value="1"/>
</dbReference>
<comment type="similarity">
    <text evidence="1">Belongs to the BLOC1S1 family.</text>
</comment>
<proteinExistence type="inferred from homology"/>
<accession>A0A439DHZ0</accession>
<feature type="compositionally biased region" description="Low complexity" evidence="4">
    <location>
        <begin position="245"/>
        <end position="259"/>
    </location>
</feature>
<feature type="compositionally biased region" description="Basic and acidic residues" evidence="4">
    <location>
        <begin position="260"/>
        <end position="280"/>
    </location>
</feature>
<protein>
    <recommendedName>
        <fullName evidence="2">Biogenesis of lysosome-related organelles complex 1 subunit 1</fullName>
    </recommendedName>
</protein>
<dbReference type="InterPro" id="IPR009395">
    <property type="entry name" value="BLOC1S1"/>
</dbReference>
<keyword evidence="3" id="KW-0175">Coiled coil</keyword>
<evidence type="ECO:0000313" key="6">
    <source>
        <dbReference type="Proteomes" id="UP000286045"/>
    </source>
</evidence>
<dbReference type="PANTHER" id="PTHR13073">
    <property type="entry name" value="BLOC-1 COMPLEX SUBUNIT 1"/>
    <property type="match status" value="1"/>
</dbReference>
<feature type="compositionally biased region" description="Low complexity" evidence="4">
    <location>
        <begin position="219"/>
        <end position="235"/>
    </location>
</feature>
<reference evidence="5 6" key="1">
    <citation type="submission" date="2018-12" db="EMBL/GenBank/DDBJ databases">
        <title>Draft genome sequence of Xylaria grammica IHI A82.</title>
        <authorList>
            <person name="Buettner E."/>
            <person name="Kellner H."/>
        </authorList>
    </citation>
    <scope>NUCLEOTIDE SEQUENCE [LARGE SCALE GENOMIC DNA]</scope>
    <source>
        <strain evidence="5 6">IHI A82</strain>
    </source>
</reference>
<dbReference type="AlphaFoldDB" id="A0A439DHZ0"/>